<dbReference type="PANTHER" id="PTHR22803">
    <property type="entry name" value="MANNOSE, PHOSPHOLIPASE, LECTIN RECEPTOR RELATED"/>
    <property type="match status" value="1"/>
</dbReference>
<comment type="caution">
    <text evidence="3">The sequence shown here is derived from an EMBL/GenBank/DDBJ whole genome shotgun (WGS) entry which is preliminary data.</text>
</comment>
<dbReference type="Proteomes" id="UP000242188">
    <property type="component" value="Unassembled WGS sequence"/>
</dbReference>
<feature type="domain" description="C-type lectin" evidence="2">
    <location>
        <begin position="20"/>
        <end position="145"/>
    </location>
</feature>
<dbReference type="InterPro" id="IPR016187">
    <property type="entry name" value="CTDL_fold"/>
</dbReference>
<evidence type="ECO:0000259" key="2">
    <source>
        <dbReference type="PROSITE" id="PS50041"/>
    </source>
</evidence>
<dbReference type="Gene3D" id="3.10.100.10">
    <property type="entry name" value="Mannose-Binding Protein A, subunit A"/>
    <property type="match status" value="1"/>
</dbReference>
<evidence type="ECO:0000313" key="4">
    <source>
        <dbReference type="Proteomes" id="UP000242188"/>
    </source>
</evidence>
<protein>
    <submittedName>
        <fullName evidence="3">Perlucin</fullName>
    </submittedName>
</protein>
<dbReference type="InterPro" id="IPR050111">
    <property type="entry name" value="C-type_lectin/snaclec_domain"/>
</dbReference>
<evidence type="ECO:0000256" key="1">
    <source>
        <dbReference type="ARBA" id="ARBA00023157"/>
    </source>
</evidence>
<dbReference type="PROSITE" id="PS50041">
    <property type="entry name" value="C_TYPE_LECTIN_2"/>
    <property type="match status" value="1"/>
</dbReference>
<organism evidence="3 4">
    <name type="scientific">Mizuhopecten yessoensis</name>
    <name type="common">Japanese scallop</name>
    <name type="synonym">Patinopecten yessoensis</name>
    <dbReference type="NCBI Taxonomy" id="6573"/>
    <lineage>
        <taxon>Eukaryota</taxon>
        <taxon>Metazoa</taxon>
        <taxon>Spiralia</taxon>
        <taxon>Lophotrochozoa</taxon>
        <taxon>Mollusca</taxon>
        <taxon>Bivalvia</taxon>
        <taxon>Autobranchia</taxon>
        <taxon>Pteriomorphia</taxon>
        <taxon>Pectinida</taxon>
        <taxon>Pectinoidea</taxon>
        <taxon>Pectinidae</taxon>
        <taxon>Mizuhopecten</taxon>
    </lineage>
</organism>
<keyword evidence="1" id="KW-1015">Disulfide bond</keyword>
<gene>
    <name evidence="3" type="ORF">KP79_PYT23855</name>
</gene>
<dbReference type="InterPro" id="IPR016186">
    <property type="entry name" value="C-type_lectin-like/link_sf"/>
</dbReference>
<dbReference type="SUPFAM" id="SSF56436">
    <property type="entry name" value="C-type lectin-like"/>
    <property type="match status" value="1"/>
</dbReference>
<keyword evidence="4" id="KW-1185">Reference proteome</keyword>
<dbReference type="SMART" id="SM00034">
    <property type="entry name" value="CLECT"/>
    <property type="match status" value="1"/>
</dbReference>
<proteinExistence type="predicted"/>
<dbReference type="EMBL" id="NEDP02004717">
    <property type="protein sequence ID" value="OWF44613.1"/>
    <property type="molecule type" value="Genomic_DNA"/>
</dbReference>
<dbReference type="Pfam" id="PF00059">
    <property type="entry name" value="Lectin_C"/>
    <property type="match status" value="1"/>
</dbReference>
<dbReference type="CDD" id="cd00037">
    <property type="entry name" value="CLECT"/>
    <property type="match status" value="1"/>
</dbReference>
<evidence type="ECO:0000313" key="3">
    <source>
        <dbReference type="EMBL" id="OWF44613.1"/>
    </source>
</evidence>
<name>A0A210Q7A1_MIZYE</name>
<dbReference type="AlphaFoldDB" id="A0A210Q7A1"/>
<accession>A0A210Q7A1</accession>
<sequence>MKYNHWLYDVLSCPDGFERHGYRCYKVFALHVSWIDAKQYCQLYGADLVQIDSALEESIVEGIVKRLHGAVGEEVYWTDGSDLLTEGEWRWIGQPGESHLIDGYTHWHPGQPDNANAENCLEIRAAFGFDWNDHQCYDKKNFICEAPMLQLIASVTFCDELFTNVVNNYPVELYVKLDKLDRQESVCILLEHIPDNIRELFPDDECCTRFAYECCRFYVKAAEFTFQRYHELQTIRNHALRVNYNVMEKMEK</sequence>
<dbReference type="PROSITE" id="PS00615">
    <property type="entry name" value="C_TYPE_LECTIN_1"/>
    <property type="match status" value="1"/>
</dbReference>
<dbReference type="OrthoDB" id="6285913at2759"/>
<dbReference type="InterPro" id="IPR001304">
    <property type="entry name" value="C-type_lectin-like"/>
</dbReference>
<dbReference type="InterPro" id="IPR018378">
    <property type="entry name" value="C-type_lectin_CS"/>
</dbReference>
<reference evidence="3 4" key="1">
    <citation type="journal article" date="2017" name="Nat. Ecol. Evol.">
        <title>Scallop genome provides insights into evolution of bilaterian karyotype and development.</title>
        <authorList>
            <person name="Wang S."/>
            <person name="Zhang J."/>
            <person name="Jiao W."/>
            <person name="Li J."/>
            <person name="Xun X."/>
            <person name="Sun Y."/>
            <person name="Guo X."/>
            <person name="Huan P."/>
            <person name="Dong B."/>
            <person name="Zhang L."/>
            <person name="Hu X."/>
            <person name="Sun X."/>
            <person name="Wang J."/>
            <person name="Zhao C."/>
            <person name="Wang Y."/>
            <person name="Wang D."/>
            <person name="Huang X."/>
            <person name="Wang R."/>
            <person name="Lv J."/>
            <person name="Li Y."/>
            <person name="Zhang Z."/>
            <person name="Liu B."/>
            <person name="Lu W."/>
            <person name="Hui Y."/>
            <person name="Liang J."/>
            <person name="Zhou Z."/>
            <person name="Hou R."/>
            <person name="Li X."/>
            <person name="Liu Y."/>
            <person name="Li H."/>
            <person name="Ning X."/>
            <person name="Lin Y."/>
            <person name="Zhao L."/>
            <person name="Xing Q."/>
            <person name="Dou J."/>
            <person name="Li Y."/>
            <person name="Mao J."/>
            <person name="Guo H."/>
            <person name="Dou H."/>
            <person name="Li T."/>
            <person name="Mu C."/>
            <person name="Jiang W."/>
            <person name="Fu Q."/>
            <person name="Fu X."/>
            <person name="Miao Y."/>
            <person name="Liu J."/>
            <person name="Yu Q."/>
            <person name="Li R."/>
            <person name="Liao H."/>
            <person name="Li X."/>
            <person name="Kong Y."/>
            <person name="Jiang Z."/>
            <person name="Chourrout D."/>
            <person name="Li R."/>
            <person name="Bao Z."/>
        </authorList>
    </citation>
    <scope>NUCLEOTIDE SEQUENCE [LARGE SCALE GENOMIC DNA]</scope>
    <source>
        <strain evidence="3 4">PY_sf001</strain>
    </source>
</reference>